<dbReference type="SUPFAM" id="SSF55856">
    <property type="entry name" value="Cytochrome b5-like heme/steroid binding domain"/>
    <property type="match status" value="1"/>
</dbReference>
<dbReference type="PANTHER" id="PTHR19359:SF25">
    <property type="entry name" value="CYTOCHROME B5 HEME-BINDING DOMAIN-CONTAINING PROTEIN"/>
    <property type="match status" value="1"/>
</dbReference>
<evidence type="ECO:0000313" key="11">
    <source>
        <dbReference type="RefSeq" id="XP_039141087.1"/>
    </source>
</evidence>
<keyword evidence="8" id="KW-1133">Transmembrane helix</keyword>
<evidence type="ECO:0000256" key="8">
    <source>
        <dbReference type="RuleBase" id="RU362121"/>
    </source>
</evidence>
<gene>
    <name evidence="11" type="primary">LOC120278209</name>
</gene>
<keyword evidence="6 8" id="KW-0472">Membrane</keyword>
<evidence type="ECO:0000256" key="4">
    <source>
        <dbReference type="ARBA" id="ARBA00022723"/>
    </source>
</evidence>
<dbReference type="GO" id="GO:0020037">
    <property type="term" value="F:heme binding"/>
    <property type="evidence" value="ECO:0007669"/>
    <property type="project" value="UniProtKB-UniRule"/>
</dbReference>
<evidence type="ECO:0000256" key="7">
    <source>
        <dbReference type="ARBA" id="ARBA00038168"/>
    </source>
</evidence>
<dbReference type="AlphaFoldDB" id="A0AB40CRB2"/>
<dbReference type="InterPro" id="IPR018506">
    <property type="entry name" value="Cyt_B5_heme-BS"/>
</dbReference>
<dbReference type="PROSITE" id="PS50255">
    <property type="entry name" value="CYTOCHROME_B5_2"/>
    <property type="match status" value="1"/>
</dbReference>
<dbReference type="PROSITE" id="PS00191">
    <property type="entry name" value="CYTOCHROME_B5_1"/>
    <property type="match status" value="1"/>
</dbReference>
<comment type="similarity">
    <text evidence="7 8">Belongs to the cytochrome b5 family.</text>
</comment>
<keyword evidence="10" id="KW-1185">Reference proteome</keyword>
<organism evidence="10 11">
    <name type="scientific">Dioscorea cayennensis subsp. rotundata</name>
    <name type="common">White Guinea yam</name>
    <name type="synonym">Dioscorea rotundata</name>
    <dbReference type="NCBI Taxonomy" id="55577"/>
    <lineage>
        <taxon>Eukaryota</taxon>
        <taxon>Viridiplantae</taxon>
        <taxon>Streptophyta</taxon>
        <taxon>Embryophyta</taxon>
        <taxon>Tracheophyta</taxon>
        <taxon>Spermatophyta</taxon>
        <taxon>Magnoliopsida</taxon>
        <taxon>Liliopsida</taxon>
        <taxon>Dioscoreales</taxon>
        <taxon>Dioscoreaceae</taxon>
        <taxon>Dioscorea</taxon>
    </lineage>
</organism>
<dbReference type="RefSeq" id="XP_039141087.1">
    <property type="nucleotide sequence ID" value="XM_039285153.1"/>
</dbReference>
<comment type="subcellular location">
    <subcellularLocation>
        <location evidence="1">Membrane</location>
    </subcellularLocation>
</comment>
<dbReference type="InterPro" id="IPR050668">
    <property type="entry name" value="Cytochrome_b5"/>
</dbReference>
<dbReference type="FunFam" id="3.10.120.10:FF:000002">
    <property type="entry name" value="Cytochrome b5 type B"/>
    <property type="match status" value="1"/>
</dbReference>
<feature type="domain" description="Cytochrome b5 heme-binding" evidence="9">
    <location>
        <begin position="5"/>
        <end position="81"/>
    </location>
</feature>
<sequence length="133" mass="14792">MPVITKLYSWKEVSKHKTSDDCWIVVDGKVYDVTKYLDDHPGGDDVLLSATGKDSTEEFEDAGHSKSARELMQEYFIGEIDSSPIIPELEIFTKEQAFTSNVSKYWALPAAIIGVSILAGILYARKKSCLMPA</sequence>
<dbReference type="GeneID" id="120278209"/>
<keyword evidence="3 8" id="KW-0812">Transmembrane</keyword>
<proteinExistence type="inferred from homology"/>
<accession>A0AB40CRB2</accession>
<evidence type="ECO:0000313" key="10">
    <source>
        <dbReference type="Proteomes" id="UP001515500"/>
    </source>
</evidence>
<protein>
    <submittedName>
        <fullName evidence="11">Cytochrome b5</fullName>
    </submittedName>
</protein>
<dbReference type="SMART" id="SM01117">
    <property type="entry name" value="Cyt-b5"/>
    <property type="match status" value="1"/>
</dbReference>
<dbReference type="PRINTS" id="PR00363">
    <property type="entry name" value="CYTOCHROMEB5"/>
</dbReference>
<dbReference type="Pfam" id="PF00173">
    <property type="entry name" value="Cyt-b5"/>
    <property type="match status" value="1"/>
</dbReference>
<feature type="transmembrane region" description="Helical" evidence="8">
    <location>
        <begin position="105"/>
        <end position="124"/>
    </location>
</feature>
<evidence type="ECO:0000256" key="1">
    <source>
        <dbReference type="ARBA" id="ARBA00004370"/>
    </source>
</evidence>
<dbReference type="PANTHER" id="PTHR19359">
    <property type="entry name" value="CYTOCHROME B5"/>
    <property type="match status" value="1"/>
</dbReference>
<dbReference type="GO" id="GO:0046872">
    <property type="term" value="F:metal ion binding"/>
    <property type="evidence" value="ECO:0007669"/>
    <property type="project" value="UniProtKB-UniRule"/>
</dbReference>
<reference evidence="11" key="1">
    <citation type="submission" date="2025-08" db="UniProtKB">
        <authorList>
            <consortium name="RefSeq"/>
        </authorList>
    </citation>
    <scope>IDENTIFICATION</scope>
</reference>
<name>A0AB40CRB2_DIOCR</name>
<keyword evidence="4 8" id="KW-0479">Metal-binding</keyword>
<dbReference type="InterPro" id="IPR036400">
    <property type="entry name" value="Cyt_B5-like_heme/steroid_sf"/>
</dbReference>
<dbReference type="Gene3D" id="3.10.120.10">
    <property type="entry name" value="Cytochrome b5-like heme/steroid binding domain"/>
    <property type="match status" value="1"/>
</dbReference>
<dbReference type="GO" id="GO:0016020">
    <property type="term" value="C:membrane"/>
    <property type="evidence" value="ECO:0007669"/>
    <property type="project" value="UniProtKB-SubCell"/>
</dbReference>
<evidence type="ECO:0000256" key="2">
    <source>
        <dbReference type="ARBA" id="ARBA00022617"/>
    </source>
</evidence>
<keyword evidence="2 8" id="KW-0349">Heme</keyword>
<evidence type="ECO:0000256" key="3">
    <source>
        <dbReference type="ARBA" id="ARBA00022692"/>
    </source>
</evidence>
<evidence type="ECO:0000256" key="6">
    <source>
        <dbReference type="ARBA" id="ARBA00023136"/>
    </source>
</evidence>
<keyword evidence="5 8" id="KW-0408">Iron</keyword>
<dbReference type="InterPro" id="IPR001199">
    <property type="entry name" value="Cyt_B5-like_heme/steroid-bd"/>
</dbReference>
<evidence type="ECO:0000259" key="9">
    <source>
        <dbReference type="PROSITE" id="PS50255"/>
    </source>
</evidence>
<evidence type="ECO:0000256" key="5">
    <source>
        <dbReference type="ARBA" id="ARBA00023004"/>
    </source>
</evidence>
<dbReference type="Proteomes" id="UP001515500">
    <property type="component" value="Chromosome 15"/>
</dbReference>